<dbReference type="PANTHER" id="PTHR11860:SF98">
    <property type="entry name" value="IMMUNOGLOBULIN V-SET DOMAIN-CONTAINING PROTEIN"/>
    <property type="match status" value="1"/>
</dbReference>
<keyword evidence="7" id="KW-1185">Reference proteome</keyword>
<dbReference type="Ensembl" id="ENSFCTT00005083111.1">
    <property type="protein sequence ID" value="ENSFCTP00005057234.1"/>
    <property type="gene ID" value="ENSFCTG00005029715.1"/>
</dbReference>
<accession>A0ABI8ADH7</accession>
<dbReference type="Gene3D" id="2.60.40.10">
    <property type="entry name" value="Immunoglobulins"/>
    <property type="match status" value="2"/>
</dbReference>
<proteinExistence type="predicted"/>
<protein>
    <recommendedName>
        <fullName evidence="5">Immunoglobulin V-set domain-containing protein</fullName>
    </recommendedName>
</protein>
<reference evidence="6 7" key="1">
    <citation type="submission" date="2021-02" db="EMBL/GenBank/DDBJ databases">
        <title>Safari Cat Assemblies.</title>
        <authorList>
            <person name="Bredemeyer K.R."/>
            <person name="Murphy W.J."/>
        </authorList>
    </citation>
    <scope>NUCLEOTIDE SEQUENCE [LARGE SCALE GENOMIC DNA]</scope>
</reference>
<dbReference type="GeneTree" id="ENSGT00940000154332"/>
<keyword evidence="3" id="KW-0472">Membrane</keyword>
<dbReference type="InterPro" id="IPR050671">
    <property type="entry name" value="CD300_family_receptors"/>
</dbReference>
<reference evidence="6" key="3">
    <citation type="submission" date="2025-09" db="UniProtKB">
        <authorList>
            <consortium name="Ensembl"/>
        </authorList>
    </citation>
    <scope>IDENTIFICATION</scope>
    <source>
        <strain evidence="6">breed Abyssinian</strain>
    </source>
</reference>
<dbReference type="InterPro" id="IPR036179">
    <property type="entry name" value="Ig-like_dom_sf"/>
</dbReference>
<dbReference type="Proteomes" id="UP000823872">
    <property type="component" value="Chromosome E1"/>
</dbReference>
<organism evidence="6 7">
    <name type="scientific">Felis catus</name>
    <name type="common">Cat</name>
    <name type="synonym">Felis silvestris catus</name>
    <dbReference type="NCBI Taxonomy" id="9685"/>
    <lineage>
        <taxon>Eukaryota</taxon>
        <taxon>Metazoa</taxon>
        <taxon>Chordata</taxon>
        <taxon>Craniata</taxon>
        <taxon>Vertebrata</taxon>
        <taxon>Euteleostomi</taxon>
        <taxon>Mammalia</taxon>
        <taxon>Eutheria</taxon>
        <taxon>Laurasiatheria</taxon>
        <taxon>Carnivora</taxon>
        <taxon>Feliformia</taxon>
        <taxon>Felidae</taxon>
        <taxon>Felinae</taxon>
        <taxon>Felis</taxon>
    </lineage>
</organism>
<name>A0ABI8ADH7_FELCA</name>
<comment type="subcellular location">
    <subcellularLocation>
        <location evidence="1">Membrane</location>
    </subcellularLocation>
</comment>
<evidence type="ECO:0000259" key="5">
    <source>
        <dbReference type="Pfam" id="PF07686"/>
    </source>
</evidence>
<sequence length="190" mass="21632">APGRQARQAGHVPALLLLVIHGHFCTCQEEAERGTYGGTLTTSCVYCPGWESHKKWLCRGNDWDSCKILVKTTGSEQLVKRGRVSIQDNHSRHTFTMTLENLQWDDEDTYWCGIERTGIDIGYKFSAIVEPVTMQCHYGPEWETYVRSWCQDADLSSCTIVVQTNGSELKKNHVSINQKMHTFSMTIWGE</sequence>
<feature type="chain" id="PRO_5046804847" description="Immunoglobulin V-set domain-containing protein" evidence="4">
    <location>
        <begin position="28"/>
        <end position="190"/>
    </location>
</feature>
<dbReference type="InterPro" id="IPR013106">
    <property type="entry name" value="Ig_V-set"/>
</dbReference>
<dbReference type="PANTHER" id="PTHR11860">
    <property type="entry name" value="POLYMERIC-IMMUNOGLOBULIN RECEPTOR"/>
    <property type="match status" value="1"/>
</dbReference>
<evidence type="ECO:0000313" key="6">
    <source>
        <dbReference type="Ensembl" id="ENSFCTP00005057234.1"/>
    </source>
</evidence>
<evidence type="ECO:0000256" key="2">
    <source>
        <dbReference type="ARBA" id="ARBA00022692"/>
    </source>
</evidence>
<gene>
    <name evidence="6" type="primary">RS1</name>
</gene>
<evidence type="ECO:0000256" key="3">
    <source>
        <dbReference type="ARBA" id="ARBA00023136"/>
    </source>
</evidence>
<keyword evidence="2" id="KW-0812">Transmembrane</keyword>
<dbReference type="InterPro" id="IPR013783">
    <property type="entry name" value="Ig-like_fold"/>
</dbReference>
<dbReference type="SUPFAM" id="SSF48726">
    <property type="entry name" value="Immunoglobulin"/>
    <property type="match status" value="1"/>
</dbReference>
<feature type="signal peptide" evidence="4">
    <location>
        <begin position="1"/>
        <end position="27"/>
    </location>
</feature>
<reference evidence="6" key="2">
    <citation type="submission" date="2025-08" db="UniProtKB">
        <authorList>
            <consortium name="Ensembl"/>
        </authorList>
    </citation>
    <scope>IDENTIFICATION</scope>
    <source>
        <strain evidence="6">breed Abyssinian</strain>
    </source>
</reference>
<keyword evidence="4" id="KW-0732">Signal</keyword>
<evidence type="ECO:0000313" key="7">
    <source>
        <dbReference type="Proteomes" id="UP000823872"/>
    </source>
</evidence>
<feature type="domain" description="Immunoglobulin V-set" evidence="5">
    <location>
        <begin position="34"/>
        <end position="121"/>
    </location>
</feature>
<evidence type="ECO:0000256" key="4">
    <source>
        <dbReference type="SAM" id="SignalP"/>
    </source>
</evidence>
<dbReference type="Pfam" id="PF07686">
    <property type="entry name" value="V-set"/>
    <property type="match status" value="1"/>
</dbReference>
<evidence type="ECO:0000256" key="1">
    <source>
        <dbReference type="ARBA" id="ARBA00004370"/>
    </source>
</evidence>